<dbReference type="Gene3D" id="3.60.21.10">
    <property type="match status" value="1"/>
</dbReference>
<dbReference type="Proteomes" id="UP000321197">
    <property type="component" value="Unassembled WGS sequence"/>
</dbReference>
<comment type="caution">
    <text evidence="2">The sequence shown here is derived from an EMBL/GenBank/DDBJ whole genome shotgun (WGS) entry which is preliminary data.</text>
</comment>
<dbReference type="PANTHER" id="PTHR31302">
    <property type="entry name" value="TRANSMEMBRANE PROTEIN WITH METALLOPHOSPHOESTERASE DOMAIN-RELATED"/>
    <property type="match status" value="1"/>
</dbReference>
<dbReference type="EMBL" id="BJXL01000133">
    <property type="protein sequence ID" value="GEM84812.1"/>
    <property type="molecule type" value="Genomic_DNA"/>
</dbReference>
<evidence type="ECO:0000259" key="1">
    <source>
        <dbReference type="Pfam" id="PF00149"/>
    </source>
</evidence>
<protein>
    <submittedName>
        <fullName evidence="2">Phosphohydrolase</fullName>
    </submittedName>
</protein>
<accession>A0A511R7A6</accession>
<dbReference type="InterPro" id="IPR029052">
    <property type="entry name" value="Metallo-depent_PP-like"/>
</dbReference>
<feature type="domain" description="Calcineurin-like phosphoesterase" evidence="1">
    <location>
        <begin position="1"/>
        <end position="197"/>
    </location>
</feature>
<dbReference type="InterPro" id="IPR051158">
    <property type="entry name" value="Metallophosphoesterase_sf"/>
</dbReference>
<proteinExistence type="predicted"/>
<dbReference type="PANTHER" id="PTHR31302:SF22">
    <property type="entry name" value="PHOSPHOESTERASE"/>
    <property type="match status" value="1"/>
</dbReference>
<dbReference type="Pfam" id="PF00149">
    <property type="entry name" value="Metallophos"/>
    <property type="match status" value="1"/>
</dbReference>
<keyword evidence="2" id="KW-0378">Hydrolase</keyword>
<reference evidence="2 3" key="1">
    <citation type="submission" date="2019-07" db="EMBL/GenBank/DDBJ databases">
        <title>Whole genome shotgun sequence of Meiothermus hypogaeus NBRC 106114.</title>
        <authorList>
            <person name="Hosoyama A."/>
            <person name="Uohara A."/>
            <person name="Ohji S."/>
            <person name="Ichikawa N."/>
        </authorList>
    </citation>
    <scope>NUCLEOTIDE SEQUENCE [LARGE SCALE GENOMIC DNA]</scope>
    <source>
        <strain evidence="2 3">NBRC 106114</strain>
    </source>
</reference>
<evidence type="ECO:0000313" key="2">
    <source>
        <dbReference type="EMBL" id="GEM84812.1"/>
    </source>
</evidence>
<name>A0A511R7A6_9DEIN</name>
<dbReference type="InterPro" id="IPR014578">
    <property type="entry name" value="Pesterase_CT488"/>
</dbReference>
<evidence type="ECO:0000313" key="3">
    <source>
        <dbReference type="Proteomes" id="UP000321197"/>
    </source>
</evidence>
<gene>
    <name evidence="2" type="ORF">MHY01S_29780</name>
</gene>
<dbReference type="PIRSF" id="PIRSF033094">
    <property type="entry name" value="Pesterase_CT488"/>
    <property type="match status" value="1"/>
</dbReference>
<dbReference type="RefSeq" id="WP_119342248.1">
    <property type="nucleotide sequence ID" value="NZ_BJXL01000133.1"/>
</dbReference>
<sequence length="242" mass="27258">MRVFAIADIHLSKAFPKPMNIFGPEWDGHPEAVFEEWRKTVGEDDLVIVAGDISWAMKLPEALLDLADLALLPGTKVLLRGNHDYWWPSISRLRQVLPPRMHALQHDSLVIGNLAIAGSRGWDTPGSYNFTPEDEKIYKREVERLALSLKTIQGHDYEYLILAMHYPPYGPTGGPTGFTELIDQYQPTCVVYGHLHGADPERLPKSWNGVPLHFVSADVVRFKPQLILETPHQTHVVNVADS</sequence>
<dbReference type="OrthoDB" id="8610138at2"/>
<dbReference type="InterPro" id="IPR004843">
    <property type="entry name" value="Calcineurin-like_PHP"/>
</dbReference>
<organism evidence="2 3">
    <name type="scientific">Meiothermus hypogaeus NBRC 106114</name>
    <dbReference type="NCBI Taxonomy" id="1227553"/>
    <lineage>
        <taxon>Bacteria</taxon>
        <taxon>Thermotogati</taxon>
        <taxon>Deinococcota</taxon>
        <taxon>Deinococci</taxon>
        <taxon>Thermales</taxon>
        <taxon>Thermaceae</taxon>
        <taxon>Meiothermus</taxon>
    </lineage>
</organism>
<dbReference type="GO" id="GO:0016787">
    <property type="term" value="F:hydrolase activity"/>
    <property type="evidence" value="ECO:0007669"/>
    <property type="project" value="UniProtKB-KW"/>
</dbReference>
<dbReference type="AlphaFoldDB" id="A0A511R7A6"/>
<dbReference type="SUPFAM" id="SSF56300">
    <property type="entry name" value="Metallo-dependent phosphatases"/>
    <property type="match status" value="1"/>
</dbReference>